<dbReference type="SMART" id="SM00342">
    <property type="entry name" value="HTH_ARAC"/>
    <property type="match status" value="1"/>
</dbReference>
<dbReference type="EMBL" id="BAAADJ010000014">
    <property type="protein sequence ID" value="GAA0323948.1"/>
    <property type="molecule type" value="Genomic_DNA"/>
</dbReference>
<dbReference type="Pfam" id="PF12833">
    <property type="entry name" value="HTH_18"/>
    <property type="match status" value="1"/>
</dbReference>
<keyword evidence="6" id="KW-1185">Reference proteome</keyword>
<dbReference type="SUPFAM" id="SSF46689">
    <property type="entry name" value="Homeodomain-like"/>
    <property type="match status" value="2"/>
</dbReference>
<protein>
    <submittedName>
        <fullName evidence="5">Helix-turn-helix transcriptional regulator</fullName>
    </submittedName>
</protein>
<sequence length="254" mass="29373">MEQTKMVEKAIEYMKEHIEEEITTEELANYVGYSTYHFIRIFKEITGVPPRHFLSAIRIESSKQLLLHSSSTHLKTLLSIGFRSIGSFSSRFKQFVGISPKKFRKEQDTYVTHLELYQEKKTNSGVQGYKKPPLMTCHIKTPDYFKGILFVGLFPRPIPDQRPIVGTAISHTTRYCVFTDIPPGEYFVLAAGLRWGMNPKHYFLSEQSIRGKSDQISVKMDSILDVKVELREPLPYDPPILINLPLLLFEKDRK</sequence>
<dbReference type="InterPro" id="IPR009057">
    <property type="entry name" value="Homeodomain-like_sf"/>
</dbReference>
<evidence type="ECO:0000256" key="1">
    <source>
        <dbReference type="ARBA" id="ARBA00023015"/>
    </source>
</evidence>
<dbReference type="InterPro" id="IPR050959">
    <property type="entry name" value="MarA-like"/>
</dbReference>
<dbReference type="InterPro" id="IPR018060">
    <property type="entry name" value="HTH_AraC"/>
</dbReference>
<keyword evidence="1" id="KW-0805">Transcription regulation</keyword>
<feature type="domain" description="HTH araC/xylS-type" evidence="4">
    <location>
        <begin position="8"/>
        <end position="106"/>
    </location>
</feature>
<dbReference type="PROSITE" id="PS01124">
    <property type="entry name" value="HTH_ARAC_FAMILY_2"/>
    <property type="match status" value="1"/>
</dbReference>
<name>A0ABP3FTM2_9BACI</name>
<evidence type="ECO:0000259" key="4">
    <source>
        <dbReference type="PROSITE" id="PS01124"/>
    </source>
</evidence>
<keyword evidence="3" id="KW-0804">Transcription</keyword>
<dbReference type="RefSeq" id="WP_343797478.1">
    <property type="nucleotide sequence ID" value="NZ_BAAADJ010000014.1"/>
</dbReference>
<comment type="caution">
    <text evidence="5">The sequence shown here is derived from an EMBL/GenBank/DDBJ whole genome shotgun (WGS) entry which is preliminary data.</text>
</comment>
<evidence type="ECO:0000256" key="2">
    <source>
        <dbReference type="ARBA" id="ARBA00023125"/>
    </source>
</evidence>
<keyword evidence="2" id="KW-0238">DNA-binding</keyword>
<reference evidence="6" key="1">
    <citation type="journal article" date="2019" name="Int. J. Syst. Evol. Microbiol.">
        <title>The Global Catalogue of Microorganisms (GCM) 10K type strain sequencing project: providing services to taxonomists for standard genome sequencing and annotation.</title>
        <authorList>
            <consortium name="The Broad Institute Genomics Platform"/>
            <consortium name="The Broad Institute Genome Sequencing Center for Infectious Disease"/>
            <person name="Wu L."/>
            <person name="Ma J."/>
        </authorList>
    </citation>
    <scope>NUCLEOTIDE SEQUENCE [LARGE SCALE GENOMIC DNA]</scope>
    <source>
        <strain evidence="6">JCM 9731</strain>
    </source>
</reference>
<proteinExistence type="predicted"/>
<dbReference type="PANTHER" id="PTHR47504">
    <property type="entry name" value="RIGHT ORIGIN-BINDING PROTEIN"/>
    <property type="match status" value="1"/>
</dbReference>
<evidence type="ECO:0000313" key="6">
    <source>
        <dbReference type="Proteomes" id="UP001500782"/>
    </source>
</evidence>
<dbReference type="PANTHER" id="PTHR47504:SF5">
    <property type="entry name" value="RIGHT ORIGIN-BINDING PROTEIN"/>
    <property type="match status" value="1"/>
</dbReference>
<evidence type="ECO:0000313" key="5">
    <source>
        <dbReference type="EMBL" id="GAA0323948.1"/>
    </source>
</evidence>
<organism evidence="5 6">
    <name type="scientific">Bacillus carboniphilus</name>
    <dbReference type="NCBI Taxonomy" id="86663"/>
    <lineage>
        <taxon>Bacteria</taxon>
        <taxon>Bacillati</taxon>
        <taxon>Bacillota</taxon>
        <taxon>Bacilli</taxon>
        <taxon>Bacillales</taxon>
        <taxon>Bacillaceae</taxon>
        <taxon>Bacillus</taxon>
    </lineage>
</organism>
<dbReference type="Gene3D" id="1.10.10.60">
    <property type="entry name" value="Homeodomain-like"/>
    <property type="match status" value="2"/>
</dbReference>
<dbReference type="Proteomes" id="UP001500782">
    <property type="component" value="Unassembled WGS sequence"/>
</dbReference>
<gene>
    <name evidence="5" type="ORF">GCM10008967_13110</name>
</gene>
<accession>A0ABP3FTM2</accession>
<evidence type="ECO:0000256" key="3">
    <source>
        <dbReference type="ARBA" id="ARBA00023163"/>
    </source>
</evidence>